<dbReference type="InterPro" id="IPR009057">
    <property type="entry name" value="Homeodomain-like_sf"/>
</dbReference>
<evidence type="ECO:0000259" key="4">
    <source>
        <dbReference type="PROSITE" id="PS50977"/>
    </source>
</evidence>
<dbReference type="AlphaFoldDB" id="A0A927PJN2"/>
<evidence type="ECO:0000313" key="6">
    <source>
        <dbReference type="Proteomes" id="UP000642993"/>
    </source>
</evidence>
<feature type="DNA-binding region" description="H-T-H motif" evidence="2">
    <location>
        <begin position="56"/>
        <end position="75"/>
    </location>
</feature>
<feature type="compositionally biased region" description="Basic and acidic residues" evidence="3">
    <location>
        <begin position="1"/>
        <end position="10"/>
    </location>
</feature>
<dbReference type="Proteomes" id="UP000642993">
    <property type="component" value="Unassembled WGS sequence"/>
</dbReference>
<evidence type="ECO:0000256" key="2">
    <source>
        <dbReference type="PROSITE-ProRule" id="PRU00335"/>
    </source>
</evidence>
<keyword evidence="6" id="KW-1185">Reference proteome</keyword>
<dbReference type="Pfam" id="PF00440">
    <property type="entry name" value="TetR_N"/>
    <property type="match status" value="1"/>
</dbReference>
<evidence type="ECO:0000256" key="1">
    <source>
        <dbReference type="ARBA" id="ARBA00023125"/>
    </source>
</evidence>
<dbReference type="PROSITE" id="PS50977">
    <property type="entry name" value="HTH_TETR_2"/>
    <property type="match status" value="1"/>
</dbReference>
<dbReference type="GO" id="GO:0000976">
    <property type="term" value="F:transcription cis-regulatory region binding"/>
    <property type="evidence" value="ECO:0007669"/>
    <property type="project" value="TreeGrafter"/>
</dbReference>
<dbReference type="PANTHER" id="PTHR30055:SF226">
    <property type="entry name" value="HTH-TYPE TRANSCRIPTIONAL REGULATOR PKSA"/>
    <property type="match status" value="1"/>
</dbReference>
<dbReference type="PANTHER" id="PTHR30055">
    <property type="entry name" value="HTH-TYPE TRANSCRIPTIONAL REGULATOR RUTR"/>
    <property type="match status" value="1"/>
</dbReference>
<protein>
    <submittedName>
        <fullName evidence="5">TetR/AcrR family transcriptional regulator</fullName>
    </submittedName>
</protein>
<reference evidence="5" key="1">
    <citation type="submission" date="2020-09" db="EMBL/GenBank/DDBJ databases">
        <title>Hoyosella lacisalsi sp. nov., a halotolerant actinobacterium isolated from soil of Lake Gudzhirganskoe.</title>
        <authorList>
            <person name="Yang Q."/>
            <person name="Guo P.Y."/>
            <person name="Liu S.W."/>
            <person name="Li F.N."/>
            <person name="Sun C.H."/>
        </authorList>
    </citation>
    <scope>NUCLEOTIDE SEQUENCE</scope>
    <source>
        <strain evidence="5">G463</strain>
    </source>
</reference>
<keyword evidence="1 2" id="KW-0238">DNA-binding</keyword>
<sequence length="236" mass="26124">MDAVTEHASRAEAPASAQGAGRPRLSDRKRPGETAREEILDAAAELFTNRGYASTSTRRIAEAVGVRQATLYHYFRTKDDILEALLSTTVAPMLEAAATIAGQTASPAARLHATALLDGTQLWQSRWNIGALYLLPELRTERFEQFVQAREALRATYREFAALVLDDLASRGVRDLPDASEDIPLRLVETLVNLRWDNVGVADEPRRTADAVLRALGWTGDWNDLRRESARLLAML</sequence>
<dbReference type="PRINTS" id="PR00455">
    <property type="entry name" value="HTHTETR"/>
</dbReference>
<dbReference type="InterPro" id="IPR050109">
    <property type="entry name" value="HTH-type_TetR-like_transc_reg"/>
</dbReference>
<dbReference type="GO" id="GO:0003700">
    <property type="term" value="F:DNA-binding transcription factor activity"/>
    <property type="evidence" value="ECO:0007669"/>
    <property type="project" value="TreeGrafter"/>
</dbReference>
<comment type="caution">
    <text evidence="5">The sequence shown here is derived from an EMBL/GenBank/DDBJ whole genome shotgun (WGS) entry which is preliminary data.</text>
</comment>
<evidence type="ECO:0000313" key="5">
    <source>
        <dbReference type="EMBL" id="MBD8505055.1"/>
    </source>
</evidence>
<name>A0A927PJN2_9ACTN</name>
<proteinExistence type="predicted"/>
<gene>
    <name evidence="5" type="ORF">HT102_00940</name>
</gene>
<dbReference type="InterPro" id="IPR001647">
    <property type="entry name" value="HTH_TetR"/>
</dbReference>
<accession>A0A927PJN2</accession>
<dbReference type="SUPFAM" id="SSF46689">
    <property type="entry name" value="Homeodomain-like"/>
    <property type="match status" value="1"/>
</dbReference>
<feature type="compositionally biased region" description="Basic and acidic residues" evidence="3">
    <location>
        <begin position="24"/>
        <end position="34"/>
    </location>
</feature>
<dbReference type="EMBL" id="JACYWE010000001">
    <property type="protein sequence ID" value="MBD8505055.1"/>
    <property type="molecule type" value="Genomic_DNA"/>
</dbReference>
<feature type="domain" description="HTH tetR-type" evidence="4">
    <location>
        <begin position="33"/>
        <end position="93"/>
    </location>
</feature>
<dbReference type="Gene3D" id="1.10.357.10">
    <property type="entry name" value="Tetracycline Repressor, domain 2"/>
    <property type="match status" value="1"/>
</dbReference>
<evidence type="ECO:0000256" key="3">
    <source>
        <dbReference type="SAM" id="MobiDB-lite"/>
    </source>
</evidence>
<feature type="region of interest" description="Disordered" evidence="3">
    <location>
        <begin position="1"/>
        <end position="34"/>
    </location>
</feature>
<organism evidence="5 6">
    <name type="scientific">Lolliginicoccus lacisalsi</name>
    <dbReference type="NCBI Taxonomy" id="2742202"/>
    <lineage>
        <taxon>Bacteria</taxon>
        <taxon>Bacillati</taxon>
        <taxon>Actinomycetota</taxon>
        <taxon>Actinomycetes</taxon>
        <taxon>Mycobacteriales</taxon>
        <taxon>Hoyosellaceae</taxon>
        <taxon>Lolliginicoccus</taxon>
    </lineage>
</organism>